<protein>
    <submittedName>
        <fullName evidence="1">6740_t:CDS:1</fullName>
    </submittedName>
</protein>
<organism evidence="1 2">
    <name type="scientific">Scutellospora calospora</name>
    <dbReference type="NCBI Taxonomy" id="85575"/>
    <lineage>
        <taxon>Eukaryota</taxon>
        <taxon>Fungi</taxon>
        <taxon>Fungi incertae sedis</taxon>
        <taxon>Mucoromycota</taxon>
        <taxon>Glomeromycotina</taxon>
        <taxon>Glomeromycetes</taxon>
        <taxon>Diversisporales</taxon>
        <taxon>Gigasporaceae</taxon>
        <taxon>Scutellospora</taxon>
    </lineage>
</organism>
<sequence length="505" mass="58657">MDSERRKSELDKKIQILKALSRRHELKKELESLESKGLKESTKKEKARKDELDDKLDILLKNFLLTILSNDIIQEYPEFKGLRAQLVEEQANRQKLKEESIEKDELKGLLPVKIENDVNQNYQEVEIFNGGLFVEEQANHQKLKEELIEKDELDKVNELLKDMLPVKIENDDVKQNYQEFVILKGGLFVEEQADSRNLIEINKLKTELAKTKVSLYLEKRKRLEVERKLGEEIKETDQIKQLKKAQNSLKQNKEVNNVNNSLKQKEDLLKEENSNEEKLQIEVNELKNSLARKEKEIEQLETRLKNYQSISTSIKQTEKELEKKRNEYISGMGLKIFNITGKEKEKEEIEDKLDTFLGATDELTRRPGNDFVIGEKKKAKDYLNKKPGYQNHRKLTDLEKKQEELAKLEMLLEGSQDENELKGSQDENELKGSQDENELKGSQDENEFKNQITQISSKENKNDNKAIVPKYEKKEFAATFGISPIPAIGVPPVGLGVTYKSEIQN</sequence>
<dbReference type="Proteomes" id="UP000789860">
    <property type="component" value="Unassembled WGS sequence"/>
</dbReference>
<reference evidence="1" key="1">
    <citation type="submission" date="2021-06" db="EMBL/GenBank/DDBJ databases">
        <authorList>
            <person name="Kallberg Y."/>
            <person name="Tangrot J."/>
            <person name="Rosling A."/>
        </authorList>
    </citation>
    <scope>NUCLEOTIDE SEQUENCE</scope>
    <source>
        <strain evidence="1">AU212A</strain>
    </source>
</reference>
<comment type="caution">
    <text evidence="1">The sequence shown here is derived from an EMBL/GenBank/DDBJ whole genome shotgun (WGS) entry which is preliminary data.</text>
</comment>
<proteinExistence type="predicted"/>
<gene>
    <name evidence="1" type="ORF">SCALOS_LOCUS563</name>
</gene>
<dbReference type="EMBL" id="CAJVPM010000282">
    <property type="protein sequence ID" value="CAG8440184.1"/>
    <property type="molecule type" value="Genomic_DNA"/>
</dbReference>
<accession>A0ACA9JWS8</accession>
<name>A0ACA9JWS8_9GLOM</name>
<evidence type="ECO:0000313" key="2">
    <source>
        <dbReference type="Proteomes" id="UP000789860"/>
    </source>
</evidence>
<evidence type="ECO:0000313" key="1">
    <source>
        <dbReference type="EMBL" id="CAG8440184.1"/>
    </source>
</evidence>
<keyword evidence="2" id="KW-1185">Reference proteome</keyword>